<feature type="compositionally biased region" description="Acidic residues" evidence="4">
    <location>
        <begin position="1638"/>
        <end position="1647"/>
    </location>
</feature>
<protein>
    <submittedName>
        <fullName evidence="6">Alr3466 protein</fullName>
    </submittedName>
    <submittedName>
        <fullName evidence="8">NACHT and WD repeat domain-containing protein 1</fullName>
    </submittedName>
</protein>
<dbReference type="PRINTS" id="PR00320">
    <property type="entry name" value="GPROTEINBRPT"/>
</dbReference>
<dbReference type="SMART" id="SM00320">
    <property type="entry name" value="WD40"/>
    <property type="match status" value="14"/>
</dbReference>
<sequence>MNLEVELIAGVIKGGPPPPHLPAPRLIKIFIAGERDEFFEERKQLLEMVGPELQTTYDDMGIEVLLVDMQYGTSRNPDADPHLADLFLEEINASHLHSRGCFFILLAGAEYSTGWTPRKFEQSVFDTLVKHCNQLNEYYTHEGCYYLLKATSEETSQDDWQTTIGVKLRILLNDAATSALKDNADNPEIMKVLKSTSERQLDCALDLDADGKGIVSIIRKWRGTSPENAVKLPVECERLVAKLKSSLPRNNIIELEADYDIDGINPNSNSNHDAYLSKLRSETLDIIQQLVNASVEANPEIKSRKKMVQEVYAESLAHLSLLRDINPLEESNDTVQRVKELMITGKDIKHGPIMIRGGKSSGKSSAVRRIYDSCDTWLKQSTMKIVRLCTSTPRSAYSLELLRVICQQIGFLTGNNDGNLPREASFNPLYLNNWLTQILRQIEQGIHDNNGEQLIILIDDIHRLHPLEGDIVAALSWLPLQLPPGIHFIVTTSASPEFLKLTPLQKERFKSPEILVDVADATSDIIAPRIDSDIQKSFDCLDKLIGKKAASRIGALLACTEYGLSETEILEFIMPTGGDGPLMLSSGQFNFSTWCLVRRNLSDCLRVRVMSGRLLFSWRCLSREVARKKYLSTLQLSRAYYAELATTIFFNEPEEEDTDPNDQDTTGKKKRDYGNDDYDDDDVNENDNDDDDKLKETPFQSTPQISDITYSLRHIEEAWLHLLRAGDVEKLKRLAVCAFDFLLAAVQMISVSYLRCVLEHARRYLLERDLELVYYTIRNSSDALTRDPLQLGGQLISWLRPVVEDGGDLVSRMITAAMAWCDGCAAPLLVPLNGWLQSPLPLQIRALVCPQGVKLIEAAPSGQHIIVVPSDGDVQLWHVMSGQLVHTFKGHSNPVSCLAVTHQSQYLLTGSEDTTIIVWDLKELSMKRRICEHIASVLALTPALNNSVIVSGGEDSRIIATSLLSGQVLMKVDHHRGPVTAVRVDAAGEVLVSGSTDGTVCLWSLESFKLLNSINLPSPVSMLDVSGDSVFLLAVCEDEKLYVRSLATGTALHTLRGHQGPVKSVCLARDCRRAVAGGVDGRVSLFDIHSGKLIKALSTNSSADVTSVRVTEKDDFLITACGNRVIYWSFRGEEAIKKRRRKKTLKYRERDSDKKVGIMKEGCCRGKQETPLQFHTAPLTCIDISRDGAMAVTGGVDSLVNLWQLNSHQLMLTLEGHIASISCVAFSASGLFAASGSEDKTVRVWGLTLGLVVTTFKHQAPVTSVIAMLDGQRVVSSDRSGAIRVWAADTGILIQSVCGPGRCIAVTPDMRYTICGSGDNQVRIMSLGAGPEEKHQVSHGQDITCLVVTPDSKSLITGSRDMSLKVWQLAGGKLSQVLVGHTDHVTCVAVSVQTTNESIVVSGSRDTNLIVWDINTGADLHTLTGHLGYVTCVRLSGDGTLAISGSEDKNIFVWDTKKGIALGSIMLHVPIVGVEISTDCSRLALHLVEQSTMPILCLHNTPAQYVKLPSYVAPRELRPMGPKRPARRLLKKEVSLDTYTWQRKYGHLTSGIMVAAVEDRLKRRFSVSASMEEISKAGLADSQTSLARSQQAALAQSQHFDQLEALWNKQSPPPRPRGALSKTLSKQSSLQATRISDSDEDQDTPAD</sequence>
<dbReference type="OrthoDB" id="9990676at2759"/>
<feature type="region of interest" description="Disordered" evidence="4">
    <location>
        <begin position="652"/>
        <end position="699"/>
    </location>
</feature>
<dbReference type="Gene3D" id="2.130.10.10">
    <property type="entry name" value="YVTN repeat-like/Quinoprotein amine dehydrogenase"/>
    <property type="match status" value="4"/>
</dbReference>
<feature type="repeat" description="WD" evidence="3">
    <location>
        <begin position="1255"/>
        <end position="1296"/>
    </location>
</feature>
<feature type="repeat" description="WD" evidence="3">
    <location>
        <begin position="1214"/>
        <end position="1255"/>
    </location>
</feature>
<dbReference type="InterPro" id="IPR027417">
    <property type="entry name" value="P-loop_NTPase"/>
</dbReference>
<accession>A0A9R1SWW6</accession>
<dbReference type="SMART" id="SM00382">
    <property type="entry name" value="AAA"/>
    <property type="match status" value="1"/>
</dbReference>
<gene>
    <name evidence="6" type="primary">alr3466</name>
    <name evidence="8" type="synonym">LOC105263851</name>
    <name evidence="6" type="ORF">g.20141</name>
</gene>
<dbReference type="InterPro" id="IPR001680">
    <property type="entry name" value="WD40_rpt"/>
</dbReference>
<dbReference type="PANTHER" id="PTHR19871">
    <property type="entry name" value="BETA TRANSDUCIN-RELATED PROTEIN"/>
    <property type="match status" value="1"/>
</dbReference>
<dbReference type="SUPFAM" id="SSF82171">
    <property type="entry name" value="DPP6 N-terminal domain-like"/>
    <property type="match status" value="1"/>
</dbReference>
<evidence type="ECO:0000256" key="3">
    <source>
        <dbReference type="PROSITE-ProRule" id="PRU00221"/>
    </source>
</evidence>
<feature type="repeat" description="WD" evidence="3">
    <location>
        <begin position="1055"/>
        <end position="1096"/>
    </location>
</feature>
<evidence type="ECO:0000256" key="2">
    <source>
        <dbReference type="ARBA" id="ARBA00022737"/>
    </source>
</evidence>
<dbReference type="RefSeq" id="XP_011298627.1">
    <property type="nucleotide sequence ID" value="XM_011300325.1"/>
</dbReference>
<feature type="repeat" description="WD" evidence="3">
    <location>
        <begin position="1423"/>
        <end position="1464"/>
    </location>
</feature>
<dbReference type="SUPFAM" id="SSF52540">
    <property type="entry name" value="P-loop containing nucleoside triphosphate hydrolases"/>
    <property type="match status" value="1"/>
</dbReference>
<evidence type="ECO:0000313" key="8">
    <source>
        <dbReference type="RefSeq" id="XP_011298627.1"/>
    </source>
</evidence>
<evidence type="ECO:0000256" key="4">
    <source>
        <dbReference type="SAM" id="MobiDB-lite"/>
    </source>
</evidence>
<dbReference type="InterPro" id="IPR019775">
    <property type="entry name" value="WD40_repeat_CS"/>
</dbReference>
<dbReference type="KEGG" id="fas:105263851"/>
<evidence type="ECO:0000259" key="5">
    <source>
        <dbReference type="SMART" id="SM00382"/>
    </source>
</evidence>
<dbReference type="InterPro" id="IPR015943">
    <property type="entry name" value="WD40/YVTN_repeat-like_dom_sf"/>
</dbReference>
<reference evidence="6" key="1">
    <citation type="submission" date="2015-01" db="EMBL/GenBank/DDBJ databases">
        <title>Transcriptome Assembly of Fopius arisanus.</title>
        <authorList>
            <person name="Geib S."/>
        </authorList>
    </citation>
    <scope>NUCLEOTIDE SEQUENCE</scope>
</reference>
<dbReference type="PROSITE" id="PS00678">
    <property type="entry name" value="WD_REPEATS_1"/>
    <property type="match status" value="3"/>
</dbReference>
<evidence type="ECO:0000256" key="1">
    <source>
        <dbReference type="ARBA" id="ARBA00022574"/>
    </source>
</evidence>
<proteinExistence type="predicted"/>
<evidence type="ECO:0000313" key="6">
    <source>
        <dbReference type="EMBL" id="JAG83438.1"/>
    </source>
</evidence>
<feature type="compositionally biased region" description="Acidic residues" evidence="4">
    <location>
        <begin position="652"/>
        <end position="662"/>
    </location>
</feature>
<dbReference type="SUPFAM" id="SSF50978">
    <property type="entry name" value="WD40 repeat-like"/>
    <property type="match status" value="2"/>
</dbReference>
<evidence type="ECO:0000313" key="7">
    <source>
        <dbReference type="Proteomes" id="UP000694866"/>
    </source>
</evidence>
<feature type="repeat" description="WD" evidence="3">
    <location>
        <begin position="1172"/>
        <end position="1213"/>
    </location>
</feature>
<dbReference type="Pfam" id="PF00400">
    <property type="entry name" value="WD40"/>
    <property type="match status" value="6"/>
</dbReference>
<organism evidence="6">
    <name type="scientific">Fopius arisanus</name>
    <dbReference type="NCBI Taxonomy" id="64838"/>
    <lineage>
        <taxon>Eukaryota</taxon>
        <taxon>Metazoa</taxon>
        <taxon>Ecdysozoa</taxon>
        <taxon>Arthropoda</taxon>
        <taxon>Hexapoda</taxon>
        <taxon>Insecta</taxon>
        <taxon>Pterygota</taxon>
        <taxon>Neoptera</taxon>
        <taxon>Endopterygota</taxon>
        <taxon>Hymenoptera</taxon>
        <taxon>Apocrita</taxon>
        <taxon>Ichneumonoidea</taxon>
        <taxon>Braconidae</taxon>
        <taxon>Opiinae</taxon>
        <taxon>Fopius</taxon>
    </lineage>
</organism>
<feature type="repeat" description="WD" evidence="3">
    <location>
        <begin position="1336"/>
        <end position="1377"/>
    </location>
</feature>
<dbReference type="GeneID" id="105263851"/>
<feature type="repeat" description="WD" evidence="3">
    <location>
        <begin position="888"/>
        <end position="929"/>
    </location>
</feature>
<name>A0A0C9RZV5_9HYME</name>
<dbReference type="PANTHER" id="PTHR19871:SF28">
    <property type="entry name" value="AAA+ ATPASE DOMAIN-CONTAINING PROTEIN"/>
    <property type="match status" value="1"/>
</dbReference>
<keyword evidence="7" id="KW-1185">Reference proteome</keyword>
<dbReference type="InterPro" id="IPR046851">
    <property type="entry name" value="NBCH_WD40"/>
</dbReference>
<keyword evidence="1 3" id="KW-0853">WD repeat</keyword>
<dbReference type="InterPro" id="IPR020472">
    <property type="entry name" value="WD40_PAC1"/>
</dbReference>
<feature type="compositionally biased region" description="Low complexity" evidence="4">
    <location>
        <begin position="1620"/>
        <end position="1631"/>
    </location>
</feature>
<dbReference type="Gene3D" id="3.40.50.300">
    <property type="entry name" value="P-loop containing nucleotide triphosphate hydrolases"/>
    <property type="match status" value="1"/>
</dbReference>
<reference evidence="8" key="2">
    <citation type="submission" date="2025-04" db="UniProtKB">
        <authorList>
            <consortium name="RefSeq"/>
        </authorList>
    </citation>
    <scope>IDENTIFICATION</scope>
    <source>
        <strain evidence="8">USDA-PBARC FA_bdor</strain>
        <tissue evidence="8">Whole organism</tissue>
    </source>
</reference>
<dbReference type="PROSITE" id="PS50294">
    <property type="entry name" value="WD_REPEATS_REGION"/>
    <property type="match status" value="7"/>
</dbReference>
<dbReference type="Proteomes" id="UP000694866">
    <property type="component" value="Unplaced"/>
</dbReference>
<dbReference type="InterPro" id="IPR036322">
    <property type="entry name" value="WD40_repeat_dom_sf"/>
</dbReference>
<dbReference type="Pfam" id="PF20426">
    <property type="entry name" value="NBCH_WD40"/>
    <property type="match status" value="1"/>
</dbReference>
<accession>A0A0C9RZV5</accession>
<dbReference type="InterPro" id="IPR003593">
    <property type="entry name" value="AAA+_ATPase"/>
</dbReference>
<feature type="repeat" description="WD" evidence="3">
    <location>
        <begin position="1378"/>
        <end position="1422"/>
    </location>
</feature>
<dbReference type="PROSITE" id="PS50082">
    <property type="entry name" value="WD_REPEATS_2"/>
    <property type="match status" value="9"/>
</dbReference>
<dbReference type="EMBL" id="GBYB01013671">
    <property type="protein sequence ID" value="JAG83438.1"/>
    <property type="molecule type" value="Transcribed_RNA"/>
</dbReference>
<keyword evidence="2" id="KW-0677">Repeat</keyword>
<feature type="repeat" description="WD" evidence="3">
    <location>
        <begin position="972"/>
        <end position="1013"/>
    </location>
</feature>
<dbReference type="CDD" id="cd00200">
    <property type="entry name" value="WD40"/>
    <property type="match status" value="2"/>
</dbReference>
<dbReference type="InterPro" id="IPR052752">
    <property type="entry name" value="NACHT-WD_repeat"/>
</dbReference>
<feature type="region of interest" description="Disordered" evidence="4">
    <location>
        <begin position="1606"/>
        <end position="1647"/>
    </location>
</feature>
<feature type="compositionally biased region" description="Acidic residues" evidence="4">
    <location>
        <begin position="675"/>
        <end position="691"/>
    </location>
</feature>
<feature type="domain" description="AAA+ ATPase" evidence="5">
    <location>
        <begin position="349"/>
        <end position="531"/>
    </location>
</feature>